<keyword evidence="2" id="KW-1133">Transmembrane helix</keyword>
<evidence type="ECO:0000256" key="2">
    <source>
        <dbReference type="SAM" id="Phobius"/>
    </source>
</evidence>
<dbReference type="Gene3D" id="3.40.50.300">
    <property type="entry name" value="P-loop containing nucleotide triphosphate hydrolases"/>
    <property type="match status" value="1"/>
</dbReference>
<gene>
    <name evidence="3" type="ORF">QN062_04055</name>
</gene>
<dbReference type="KEGG" id="bfk:QN062_04055"/>
<feature type="compositionally biased region" description="Polar residues" evidence="1">
    <location>
        <begin position="249"/>
        <end position="258"/>
    </location>
</feature>
<keyword evidence="2" id="KW-0812">Transmembrane</keyword>
<protein>
    <submittedName>
        <fullName evidence="3">Terminase</fullName>
    </submittedName>
</protein>
<reference evidence="3" key="1">
    <citation type="submission" date="2023-07" db="EMBL/GenBank/DDBJ databases">
        <title>Bifidobacterium aquikefiriaerophilum sp. nov. and Bifidobacterium eccum sp. nov., isolated from water kefir.</title>
        <authorList>
            <person name="Breselge S."/>
            <person name="Bellassi P."/>
            <person name="Barcenilla C."/>
            <person name="Alvarez-Ordonez A."/>
            <person name="Morelli L."/>
            <person name="Cotter P.D."/>
        </authorList>
    </citation>
    <scope>NUCLEOTIDE SEQUENCE</scope>
    <source>
        <strain evidence="3">WK012_4_13</strain>
    </source>
</reference>
<evidence type="ECO:0000256" key="1">
    <source>
        <dbReference type="SAM" id="MobiDB-lite"/>
    </source>
</evidence>
<dbReference type="RefSeq" id="WP_369342316.1">
    <property type="nucleotide sequence ID" value="NZ_CP129683.1"/>
</dbReference>
<name>A0AB39UQ22_9BIFI</name>
<proteinExistence type="predicted"/>
<dbReference type="EMBL" id="CP129683">
    <property type="protein sequence ID" value="XDS51352.1"/>
    <property type="molecule type" value="Genomic_DNA"/>
</dbReference>
<organism evidence="3">
    <name type="scientific">Bifidobacterium fermentum</name>
    <dbReference type="NCBI Taxonomy" id="3059035"/>
    <lineage>
        <taxon>Bacteria</taxon>
        <taxon>Bacillati</taxon>
        <taxon>Actinomycetota</taxon>
        <taxon>Actinomycetes</taxon>
        <taxon>Bifidobacteriales</taxon>
        <taxon>Bifidobacteriaceae</taxon>
        <taxon>Bifidobacterium</taxon>
    </lineage>
</organism>
<feature type="transmembrane region" description="Helical" evidence="2">
    <location>
        <begin position="79"/>
        <end position="99"/>
    </location>
</feature>
<evidence type="ECO:0000313" key="3">
    <source>
        <dbReference type="EMBL" id="XDS51352.1"/>
    </source>
</evidence>
<feature type="region of interest" description="Disordered" evidence="1">
    <location>
        <begin position="236"/>
        <end position="259"/>
    </location>
</feature>
<accession>A0AB39UQ22</accession>
<dbReference type="InterPro" id="IPR027417">
    <property type="entry name" value="P-loop_NTPase"/>
</dbReference>
<sequence>MASSTRRISELAKHLILPKGIVSTGWPAVRKLAASCGIEYDDWQNGLGACLLGKRSNGLYAAGIGGVIISICRQVGKTFTIGTMIFMLSILFPGLKTLWTAHRTRTSDETFKSMQGLARRKTIAKYVRVVRQANGQQEIEFMNGSRILFGARESGFGRGFDDVDIEVFDEGQILTEKALDDMIPATNTAANSLIIMMGTPPKPSDPSEVFQSRRQEALKGADDMLYVEFGADRDADSEDRSQWRKANPSYPSRTSESSMLRMKKQLGDDSFRREGLGIWDENVSSSAIDAEAWAHGAVKDRANGGIPSFALDMSPDRSSLAIGACVKYSDGSAHIELAEFKDPAHAGTAWAAEWVASRWMKAAAVVIDGQSPAMVLLPELKSRHVRVTIASASDMGQACGRFQDMLAQGSLHHFSDDEQKPLALAVQGATIRNIGNSGAFGWNKKGSDVDISPLVACTLALHGAFTSRRHPGRKQQVMV</sequence>
<keyword evidence="2" id="KW-0472">Membrane</keyword>
<dbReference type="AlphaFoldDB" id="A0AB39UQ22"/>